<dbReference type="InterPro" id="IPR018306">
    <property type="entry name" value="Phage_T5_Orf172_DNA-bd"/>
</dbReference>
<dbReference type="Pfam" id="PF10544">
    <property type="entry name" value="T5orf172"/>
    <property type="match status" value="1"/>
</dbReference>
<reference evidence="2 3" key="1">
    <citation type="submission" date="2017-01" db="EMBL/GenBank/DDBJ databases">
        <title>Novel large sulfur bacteria in the metagenomes of groundwater-fed chemosynthetic microbial mats in the Lake Huron basin.</title>
        <authorList>
            <person name="Sharrar A.M."/>
            <person name="Flood B.E."/>
            <person name="Bailey J.V."/>
            <person name="Jones D.S."/>
            <person name="Biddanda B."/>
            <person name="Ruberg S.A."/>
            <person name="Marcus D.N."/>
            <person name="Dick G.J."/>
        </authorList>
    </citation>
    <scope>NUCLEOTIDE SEQUENCE [LARGE SCALE GENOMIC DNA]</scope>
    <source>
        <strain evidence="2">A8</strain>
    </source>
</reference>
<accession>A0A1Y1Q8K8</accession>
<evidence type="ECO:0000313" key="3">
    <source>
        <dbReference type="Proteomes" id="UP000192491"/>
    </source>
</evidence>
<dbReference type="EMBL" id="MTEJ01000698">
    <property type="protein sequence ID" value="OQW99421.1"/>
    <property type="molecule type" value="Genomic_DNA"/>
</dbReference>
<protein>
    <recommendedName>
        <fullName evidence="1">Bacteriophage T5 Orf172 DNA-binding domain-containing protein</fullName>
    </recommendedName>
</protein>
<evidence type="ECO:0000259" key="1">
    <source>
        <dbReference type="SMART" id="SM00974"/>
    </source>
</evidence>
<evidence type="ECO:0000313" key="2">
    <source>
        <dbReference type="EMBL" id="OQW99421.1"/>
    </source>
</evidence>
<name>A0A1Y1Q8K8_9GAMM</name>
<comment type="caution">
    <text evidence="2">The sequence shown here is derived from an EMBL/GenBank/DDBJ whole genome shotgun (WGS) entry which is preliminary data.</text>
</comment>
<proteinExistence type="predicted"/>
<feature type="domain" description="Bacteriophage T5 Orf172 DNA-binding" evidence="1">
    <location>
        <begin position="11"/>
        <end position="87"/>
    </location>
</feature>
<dbReference type="SMART" id="SM00974">
    <property type="entry name" value="T5orf172"/>
    <property type="match status" value="1"/>
</dbReference>
<dbReference type="AlphaFoldDB" id="A0A1Y1Q8K8"/>
<organism evidence="2 3">
    <name type="scientific">Thiothrix lacustris</name>
    <dbReference type="NCBI Taxonomy" id="525917"/>
    <lineage>
        <taxon>Bacteria</taxon>
        <taxon>Pseudomonadati</taxon>
        <taxon>Pseudomonadota</taxon>
        <taxon>Gammaproteobacteria</taxon>
        <taxon>Thiotrichales</taxon>
        <taxon>Thiotrichaceae</taxon>
        <taxon>Thiothrix</taxon>
    </lineage>
</organism>
<gene>
    <name evidence="2" type="ORF">BWK73_50495</name>
</gene>
<sequence length="146" mass="16717">MKGWVYIISNKAMPDIVKVGYSNKDPCGRANELGTGAPHPYQVEYEIIVEHPRKVEQSAHIILASVNEGKEWFRCDVPTAINAIKQACNGHTIYSEQNTSYEKLKKHIQEDIDYLQDNSLGILARRKIKRTILERISLLEKHKQDS</sequence>
<dbReference type="Proteomes" id="UP000192491">
    <property type="component" value="Unassembled WGS sequence"/>
</dbReference>